<name>A0ABM6Z464_9ACTO</name>
<sequence length="234" mass="26402">MTIFTRVLLNPGKRRGRELLLDPQAMHATVRALFPPDLRTDEGRVLWRLDSSTEHTHLLYIVSPEAPDATDLVERAGWVTRPAQSVDYQPMLDRLRTGQEWEFRLRANPVHSEPHTQGPRGKVLPHVTVAQQTRWLVGKSAQHGFEVLSHSEFSPEGDDEVVVHQVAVTERRDLRFRRYDSKHGRHGHVTLRQAQFDGVLRVTDAGLLRAALVNGIGRGKAYGCGLLTLAHSKV</sequence>
<dbReference type="NCBIfam" id="TIGR01907">
    <property type="entry name" value="casE_Cse3"/>
    <property type="match status" value="1"/>
</dbReference>
<dbReference type="EMBL" id="CP032514">
    <property type="protein sequence ID" value="AYD89831.1"/>
    <property type="molecule type" value="Genomic_DNA"/>
</dbReference>
<organism evidence="1 2">
    <name type="scientific">Actinomyces lilanjuaniae</name>
    <dbReference type="NCBI Taxonomy" id="2321394"/>
    <lineage>
        <taxon>Bacteria</taxon>
        <taxon>Bacillati</taxon>
        <taxon>Actinomycetota</taxon>
        <taxon>Actinomycetes</taxon>
        <taxon>Actinomycetales</taxon>
        <taxon>Actinomycetaceae</taxon>
        <taxon>Actinomyces</taxon>
    </lineage>
</organism>
<evidence type="ECO:0000313" key="1">
    <source>
        <dbReference type="EMBL" id="AYD89831.1"/>
    </source>
</evidence>
<reference evidence="1 2" key="1">
    <citation type="submission" date="2018-09" db="EMBL/GenBank/DDBJ databases">
        <authorList>
            <person name="Li J."/>
        </authorList>
    </citation>
    <scope>NUCLEOTIDE SEQUENCE [LARGE SCALE GENOMIC DNA]</scope>
    <source>
        <strain evidence="1 2">2129</strain>
    </source>
</reference>
<dbReference type="RefSeq" id="WP_120204502.1">
    <property type="nucleotide sequence ID" value="NZ_CP032514.1"/>
</dbReference>
<dbReference type="Pfam" id="PF08798">
    <property type="entry name" value="CRISPR_assoc"/>
    <property type="match status" value="1"/>
</dbReference>
<dbReference type="CDD" id="cd09727">
    <property type="entry name" value="Cas6_I-E"/>
    <property type="match status" value="1"/>
</dbReference>
<dbReference type="Proteomes" id="UP000273001">
    <property type="component" value="Chromosome"/>
</dbReference>
<dbReference type="SMART" id="SM01101">
    <property type="entry name" value="CRISPR_assoc"/>
    <property type="match status" value="1"/>
</dbReference>
<dbReference type="Gene3D" id="3.30.70.1210">
    <property type="entry name" value="Crispr-associated protein, domain 2"/>
    <property type="match status" value="1"/>
</dbReference>
<gene>
    <name evidence="1" type="primary">cas6e</name>
    <name evidence="1" type="ORF">D5R93_06940</name>
</gene>
<dbReference type="SUPFAM" id="SSF117987">
    <property type="entry name" value="CRISPR-associated protein"/>
    <property type="match status" value="2"/>
</dbReference>
<evidence type="ECO:0000313" key="2">
    <source>
        <dbReference type="Proteomes" id="UP000273001"/>
    </source>
</evidence>
<dbReference type="InterPro" id="IPR010179">
    <property type="entry name" value="CRISPR-assoc_prot_Cse3"/>
</dbReference>
<protein>
    <submittedName>
        <fullName evidence="1">Type I-E CRISPR-associated protein Cas6/Cse3/CasE</fullName>
    </submittedName>
</protein>
<dbReference type="Gene3D" id="3.30.70.1200">
    <property type="entry name" value="Crispr-associated protein, domain 1"/>
    <property type="match status" value="1"/>
</dbReference>
<proteinExistence type="predicted"/>
<keyword evidence="2" id="KW-1185">Reference proteome</keyword>
<accession>A0ABM6Z464</accession>